<evidence type="ECO:0000313" key="2">
    <source>
        <dbReference type="EMBL" id="GGG28569.1"/>
    </source>
</evidence>
<keyword evidence="3" id="KW-1185">Reference proteome</keyword>
<name>A0A8J3EBR8_9PROT</name>
<evidence type="ECO:0000313" key="3">
    <source>
        <dbReference type="Proteomes" id="UP000597507"/>
    </source>
</evidence>
<evidence type="ECO:0000256" key="1">
    <source>
        <dbReference type="SAM" id="Phobius"/>
    </source>
</evidence>
<sequence>MARTVLVGLTLVFTAFPVLAALGFWFLLPDPRALLDAGPGELGALLAGLFAPPALAFLAAAHLLQRRELGLLRDAVARSAEALTLQQQQLGVAIREYRAQTEVLRAQGEIVQEGVRVGRRQIEAIGQHAQETRALRLAAEWNLTVRELTLLLTAMFRLAFGWRRMGGDPDEPTLEEVPLPGPEELALRILRMLPAAPREGWTLEMDPRFARHARRYLEVYERFLARLPRREAAGGGMIDRSFFEASIYGQIHARLSLLPRPAEAEAEPELGAAAD</sequence>
<keyword evidence="1" id="KW-1133">Transmembrane helix</keyword>
<proteinExistence type="predicted"/>
<comment type="caution">
    <text evidence="2">The sequence shown here is derived from an EMBL/GenBank/DDBJ whole genome shotgun (WGS) entry which is preliminary data.</text>
</comment>
<reference evidence="2 3" key="1">
    <citation type="journal article" date="2014" name="Int. J. Syst. Evol. Microbiol.">
        <title>Complete genome sequence of Corynebacterium casei LMG S-19264T (=DSM 44701T), isolated from a smear-ripened cheese.</title>
        <authorList>
            <consortium name="US DOE Joint Genome Institute (JGI-PGF)"/>
            <person name="Walter F."/>
            <person name="Albersmeier A."/>
            <person name="Kalinowski J."/>
            <person name="Ruckert C."/>
        </authorList>
    </citation>
    <scope>NUCLEOTIDE SEQUENCE [LARGE SCALE GENOMIC DNA]</scope>
    <source>
        <strain evidence="2 3">CGMCC 1.16330</strain>
    </source>
</reference>
<dbReference type="Proteomes" id="UP000597507">
    <property type="component" value="Unassembled WGS sequence"/>
</dbReference>
<accession>A0A8J3EBR8</accession>
<dbReference type="EMBL" id="BMKS01000004">
    <property type="protein sequence ID" value="GGG28569.1"/>
    <property type="molecule type" value="Genomic_DNA"/>
</dbReference>
<protein>
    <submittedName>
        <fullName evidence="2">Uncharacterized protein</fullName>
    </submittedName>
</protein>
<dbReference type="RefSeq" id="WP_188899467.1">
    <property type="nucleotide sequence ID" value="NZ_BMKS01000004.1"/>
</dbReference>
<feature type="transmembrane region" description="Helical" evidence="1">
    <location>
        <begin position="44"/>
        <end position="64"/>
    </location>
</feature>
<keyword evidence="1" id="KW-0812">Transmembrane</keyword>
<dbReference type="AlphaFoldDB" id="A0A8J3EBR8"/>
<gene>
    <name evidence="2" type="ORF">GCM10010964_15620</name>
</gene>
<organism evidence="2 3">
    <name type="scientific">Caldovatus sediminis</name>
    <dbReference type="NCBI Taxonomy" id="2041189"/>
    <lineage>
        <taxon>Bacteria</taxon>
        <taxon>Pseudomonadati</taxon>
        <taxon>Pseudomonadota</taxon>
        <taxon>Alphaproteobacteria</taxon>
        <taxon>Acetobacterales</taxon>
        <taxon>Roseomonadaceae</taxon>
        <taxon>Caldovatus</taxon>
    </lineage>
</organism>
<keyword evidence="1" id="KW-0472">Membrane</keyword>